<sequence length="133" mass="14422">METLNPSSANKRAFSSPSSKRSDGSDPLEHGLDRELTFSRTIRKIGAGLENLGNTCFLNSVVQCLTYTEPLAAYLQDVGHGRRYGNAGMTGLSDVTTKNGIKGTVLIGRPLKDERAKEANVDSLPNEDRKPEV</sequence>
<dbReference type="Pfam" id="PF00443">
    <property type="entry name" value="UCH"/>
    <property type="match status" value="1"/>
</dbReference>
<comment type="similarity">
    <text evidence="1">Belongs to the peptidase C19 family.</text>
</comment>
<dbReference type="PROSITE" id="PS50235">
    <property type="entry name" value="USP_3"/>
    <property type="match status" value="1"/>
</dbReference>
<protein>
    <recommendedName>
        <fullName evidence="3">USP domain-containing protein</fullName>
    </recommendedName>
</protein>
<dbReference type="GO" id="GO:0005829">
    <property type="term" value="C:cytosol"/>
    <property type="evidence" value="ECO:0007669"/>
    <property type="project" value="TreeGrafter"/>
</dbReference>
<dbReference type="GO" id="GO:0005634">
    <property type="term" value="C:nucleus"/>
    <property type="evidence" value="ECO:0007669"/>
    <property type="project" value="TreeGrafter"/>
</dbReference>
<dbReference type="EMBL" id="JAAMPC010000005">
    <property type="protein sequence ID" value="KAG2310833.1"/>
    <property type="molecule type" value="Genomic_DNA"/>
</dbReference>
<dbReference type="InterPro" id="IPR028889">
    <property type="entry name" value="USP"/>
</dbReference>
<feature type="domain" description="USP" evidence="3">
    <location>
        <begin position="47"/>
        <end position="133"/>
    </location>
</feature>
<dbReference type="InterPro" id="IPR038765">
    <property type="entry name" value="Papain-like_cys_pep_sf"/>
</dbReference>
<feature type="region of interest" description="Disordered" evidence="2">
    <location>
        <begin position="112"/>
        <end position="133"/>
    </location>
</feature>
<dbReference type="Proteomes" id="UP000886595">
    <property type="component" value="Unassembled WGS sequence"/>
</dbReference>
<dbReference type="AlphaFoldDB" id="A0A8X7VG04"/>
<organism evidence="4 5">
    <name type="scientific">Brassica carinata</name>
    <name type="common">Ethiopian mustard</name>
    <name type="synonym">Abyssinian cabbage</name>
    <dbReference type="NCBI Taxonomy" id="52824"/>
    <lineage>
        <taxon>Eukaryota</taxon>
        <taxon>Viridiplantae</taxon>
        <taxon>Streptophyta</taxon>
        <taxon>Embryophyta</taxon>
        <taxon>Tracheophyta</taxon>
        <taxon>Spermatophyta</taxon>
        <taxon>Magnoliopsida</taxon>
        <taxon>eudicotyledons</taxon>
        <taxon>Gunneridae</taxon>
        <taxon>Pentapetalae</taxon>
        <taxon>rosids</taxon>
        <taxon>malvids</taxon>
        <taxon>Brassicales</taxon>
        <taxon>Brassicaceae</taxon>
        <taxon>Brassiceae</taxon>
        <taxon>Brassica</taxon>
    </lineage>
</organism>
<dbReference type="PANTHER" id="PTHR24006">
    <property type="entry name" value="UBIQUITIN CARBOXYL-TERMINAL HYDROLASE"/>
    <property type="match status" value="1"/>
</dbReference>
<evidence type="ECO:0000256" key="2">
    <source>
        <dbReference type="SAM" id="MobiDB-lite"/>
    </source>
</evidence>
<feature type="region of interest" description="Disordered" evidence="2">
    <location>
        <begin position="1"/>
        <end position="33"/>
    </location>
</feature>
<dbReference type="GO" id="GO:0016579">
    <property type="term" value="P:protein deubiquitination"/>
    <property type="evidence" value="ECO:0007669"/>
    <property type="project" value="InterPro"/>
</dbReference>
<gene>
    <name evidence="4" type="ORF">Bca52824_022390</name>
</gene>
<dbReference type="InterPro" id="IPR018200">
    <property type="entry name" value="USP_CS"/>
</dbReference>
<dbReference type="InterPro" id="IPR050164">
    <property type="entry name" value="Peptidase_C19"/>
</dbReference>
<evidence type="ECO:0000256" key="1">
    <source>
        <dbReference type="ARBA" id="ARBA00009085"/>
    </source>
</evidence>
<dbReference type="OrthoDB" id="1744911at2759"/>
<keyword evidence="5" id="KW-1185">Reference proteome</keyword>
<dbReference type="GO" id="GO:0004843">
    <property type="term" value="F:cysteine-type deubiquitinase activity"/>
    <property type="evidence" value="ECO:0007669"/>
    <property type="project" value="InterPro"/>
</dbReference>
<dbReference type="PANTHER" id="PTHR24006:SF663">
    <property type="entry name" value="UBIQUITIN CARBOXYL-TERMINAL HYDROLASE 23"/>
    <property type="match status" value="1"/>
</dbReference>
<feature type="compositionally biased region" description="Basic and acidic residues" evidence="2">
    <location>
        <begin position="20"/>
        <end position="33"/>
    </location>
</feature>
<comment type="caution">
    <text evidence="4">The sequence shown here is derived from an EMBL/GenBank/DDBJ whole genome shotgun (WGS) entry which is preliminary data.</text>
</comment>
<reference evidence="4 5" key="1">
    <citation type="submission" date="2020-02" db="EMBL/GenBank/DDBJ databases">
        <authorList>
            <person name="Ma Q."/>
            <person name="Huang Y."/>
            <person name="Song X."/>
            <person name="Pei D."/>
        </authorList>
    </citation>
    <scope>NUCLEOTIDE SEQUENCE [LARGE SCALE GENOMIC DNA]</scope>
    <source>
        <strain evidence="4">Sxm20200214</strain>
        <tissue evidence="4">Leaf</tissue>
    </source>
</reference>
<dbReference type="PROSITE" id="PS00972">
    <property type="entry name" value="USP_1"/>
    <property type="match status" value="1"/>
</dbReference>
<dbReference type="Gene3D" id="3.90.70.10">
    <property type="entry name" value="Cysteine proteinases"/>
    <property type="match status" value="1"/>
</dbReference>
<accession>A0A8X7VG04</accession>
<evidence type="ECO:0000313" key="5">
    <source>
        <dbReference type="Proteomes" id="UP000886595"/>
    </source>
</evidence>
<proteinExistence type="inferred from homology"/>
<name>A0A8X7VG04_BRACI</name>
<feature type="compositionally biased region" description="Polar residues" evidence="2">
    <location>
        <begin position="1"/>
        <end position="10"/>
    </location>
</feature>
<dbReference type="InterPro" id="IPR001394">
    <property type="entry name" value="Peptidase_C19_UCH"/>
</dbReference>
<evidence type="ECO:0000259" key="3">
    <source>
        <dbReference type="PROSITE" id="PS50235"/>
    </source>
</evidence>
<evidence type="ECO:0000313" key="4">
    <source>
        <dbReference type="EMBL" id="KAG2310833.1"/>
    </source>
</evidence>
<dbReference type="SUPFAM" id="SSF54001">
    <property type="entry name" value="Cysteine proteinases"/>
    <property type="match status" value="1"/>
</dbReference>